<dbReference type="PROSITE" id="PS00626">
    <property type="entry name" value="RCC1_2"/>
    <property type="match status" value="2"/>
</dbReference>
<dbReference type="Proteomes" id="UP000318571">
    <property type="component" value="Chromosome 2"/>
</dbReference>
<feature type="repeat" description="RCC1" evidence="1">
    <location>
        <begin position="237"/>
        <end position="288"/>
    </location>
</feature>
<feature type="region of interest" description="Disordered" evidence="2">
    <location>
        <begin position="151"/>
        <end position="171"/>
    </location>
</feature>
<dbReference type="Pfam" id="PF13540">
    <property type="entry name" value="RCC1_2"/>
    <property type="match status" value="1"/>
</dbReference>
<evidence type="ECO:0000256" key="2">
    <source>
        <dbReference type="SAM" id="MobiDB-lite"/>
    </source>
</evidence>
<proteinExistence type="predicted"/>
<feature type="repeat" description="RCC1" evidence="1">
    <location>
        <begin position="419"/>
        <end position="474"/>
    </location>
</feature>
<dbReference type="PANTHER" id="PTHR46849:SF1">
    <property type="entry name" value="RCC1 DOMAIN-CONTAINING PROTEIN 1"/>
    <property type="match status" value="1"/>
</dbReference>
<accession>A0A553PCA3</accession>
<evidence type="ECO:0000256" key="1">
    <source>
        <dbReference type="PROSITE-ProRule" id="PRU00235"/>
    </source>
</evidence>
<dbReference type="OMA" id="YYAGFNT"/>
<dbReference type="InterPro" id="IPR009091">
    <property type="entry name" value="RCC1/BLIP-II"/>
</dbReference>
<dbReference type="PRINTS" id="PR00633">
    <property type="entry name" value="RCCNDNSATION"/>
</dbReference>
<dbReference type="InterPro" id="IPR052830">
    <property type="entry name" value="RCC1_domain-containing"/>
</dbReference>
<keyword evidence="4" id="KW-1185">Reference proteome</keyword>
<protein>
    <submittedName>
        <fullName evidence="3">Uncharacterized protein</fullName>
    </submittedName>
</protein>
<name>A0A553PCA3_TIGCA</name>
<organism evidence="3 4">
    <name type="scientific">Tigriopus californicus</name>
    <name type="common">Marine copepod</name>
    <dbReference type="NCBI Taxonomy" id="6832"/>
    <lineage>
        <taxon>Eukaryota</taxon>
        <taxon>Metazoa</taxon>
        <taxon>Ecdysozoa</taxon>
        <taxon>Arthropoda</taxon>
        <taxon>Crustacea</taxon>
        <taxon>Multicrustacea</taxon>
        <taxon>Hexanauplia</taxon>
        <taxon>Copepoda</taxon>
        <taxon>Harpacticoida</taxon>
        <taxon>Harpacticidae</taxon>
        <taxon>Tigriopus</taxon>
    </lineage>
</organism>
<dbReference type="PANTHER" id="PTHR46849">
    <property type="entry name" value="RCC1 DOMAIN-CONTAINING PROTEIN 1"/>
    <property type="match status" value="1"/>
</dbReference>
<dbReference type="InterPro" id="IPR000408">
    <property type="entry name" value="Reg_chr_condens"/>
</dbReference>
<dbReference type="STRING" id="6832.A0A553PCA3"/>
<dbReference type="SUPFAM" id="SSF50985">
    <property type="entry name" value="RCC1/BLIP-II"/>
    <property type="match status" value="2"/>
</dbReference>
<dbReference type="Pfam" id="PF00415">
    <property type="entry name" value="RCC1"/>
    <property type="match status" value="1"/>
</dbReference>
<comment type="caution">
    <text evidence="3">The sequence shown here is derived from an EMBL/GenBank/DDBJ whole genome shotgun (WGS) entry which is preliminary data.</text>
</comment>
<sequence length="479" mass="51735">METLYYCGFNGFKQVPSSANNVTLTSLVPHKSASNTRILDVDICWNYLVVVQDGSGITKYGLVDGKNGSVERLTAPPHVEKIVQLSATPRHLLVCTDNGECWTHEENKGWRKVHVGAEPTPLIHDEDPAAEAINAPNAESADTGCLIDIKPEPAQAESPPKKRLSMDHDVGPGSPSCHVKLVKTSCGDAHNIGLDAQGVAYSLPSPLDFDVFPANAQHRVTDVVCGKEHCLLLTEHGQVYSWGGGSRGQLGHGSLNSEEKPRLITALDGMKIKKIAAGGWHSAVISQFDDLYMFGWNESGQLAQTTNLVRPAECFAAVEKLLMACCTMQPEDTNNPRGDSEDCEVYHKNNEEVQPPLDPEKDALTCYNAATSCNDSQSDLVVVQNIPMLVQIPGKSGEECQALDVSCGSRHTVVLTSGNQLWGFGWNKYGQLGLGHTTSKDAVEKIPLPKGFAKNSVVKMLRCGDWGTAVVISTPPKKS</sequence>
<evidence type="ECO:0000313" key="3">
    <source>
        <dbReference type="EMBL" id="TRY75321.1"/>
    </source>
</evidence>
<evidence type="ECO:0000313" key="4">
    <source>
        <dbReference type="Proteomes" id="UP000318571"/>
    </source>
</evidence>
<gene>
    <name evidence="3" type="ORF">TCAL_00742</name>
</gene>
<dbReference type="OrthoDB" id="5370059at2759"/>
<dbReference type="PROSITE" id="PS50012">
    <property type="entry name" value="RCC1_3"/>
    <property type="match status" value="2"/>
</dbReference>
<dbReference type="Gene3D" id="2.130.10.30">
    <property type="entry name" value="Regulator of chromosome condensation 1/beta-lactamase-inhibitor protein II"/>
    <property type="match status" value="2"/>
</dbReference>
<dbReference type="AlphaFoldDB" id="A0A553PCA3"/>
<dbReference type="EMBL" id="VCGU01000005">
    <property type="protein sequence ID" value="TRY75321.1"/>
    <property type="molecule type" value="Genomic_DNA"/>
</dbReference>
<reference evidence="3 4" key="1">
    <citation type="journal article" date="2018" name="Nat. Ecol. Evol.">
        <title>Genomic signatures of mitonuclear coevolution across populations of Tigriopus californicus.</title>
        <authorList>
            <person name="Barreto F.S."/>
            <person name="Watson E.T."/>
            <person name="Lima T.G."/>
            <person name="Willett C.S."/>
            <person name="Edmands S."/>
            <person name="Li W."/>
            <person name="Burton R.S."/>
        </authorList>
    </citation>
    <scope>NUCLEOTIDE SEQUENCE [LARGE SCALE GENOMIC DNA]</scope>
    <source>
        <strain evidence="3 4">San Diego</strain>
    </source>
</reference>